<feature type="non-terminal residue" evidence="4">
    <location>
        <position position="445"/>
    </location>
</feature>
<evidence type="ECO:0000256" key="2">
    <source>
        <dbReference type="SAM" id="MobiDB-lite"/>
    </source>
</evidence>
<feature type="compositionally biased region" description="Polar residues" evidence="2">
    <location>
        <begin position="96"/>
        <end position="118"/>
    </location>
</feature>
<dbReference type="PROSITE" id="PS50139">
    <property type="entry name" value="Z_BINDING"/>
    <property type="match status" value="1"/>
</dbReference>
<evidence type="ECO:0000259" key="3">
    <source>
        <dbReference type="PROSITE" id="PS50139"/>
    </source>
</evidence>
<dbReference type="GO" id="GO:0003723">
    <property type="term" value="F:RNA binding"/>
    <property type="evidence" value="ECO:0007669"/>
    <property type="project" value="UniProtKB-KW"/>
</dbReference>
<name>A0A0B7BAF8_9EUPU</name>
<sequence>QEDYAKITHFLKTKAGPQPTITIAKFCGYATSNLINPTLYEMQKKHLLQKTNEGKPMWSLSPSAIDVSGNVSSPSRSQLHTDYTNQQLELTLQKARCSNNSQHHSRAGVSNINSNRGKQNMHRKRKHNVAEKSNNVSVNRGNASPSSKSLLHAANLSSSEFSVYPQVRHEILFRRTINDKSAPGAYNTEQSHERRMETYDSHRKNSPNYLNAMASEQPLILHKNTESHVIPSHVDMTEYHEDNRTVSVPTSYRLEETNMSLNVDNSTNYYNMGDDSEYTDDDDYDLNYRISDVVSLRDPDFRDDDQVLKSGMLNFSDSEITGVKEQDVDTSNTKVDSEEVWVDNGYLALSNTWESQTNNNVAQKIIDLTQILHNLYGLPFKMTTKDTLASKLNMAKEDLQKLLDDCLQKEWIDYSVFNHVRLTDTGVNHLLQLQQSRNDGGPPPY</sequence>
<proteinExistence type="predicted"/>
<protein>
    <recommendedName>
        <fullName evidence="3">Z-binding domain-containing protein</fullName>
    </recommendedName>
</protein>
<feature type="non-terminal residue" evidence="4">
    <location>
        <position position="1"/>
    </location>
</feature>
<evidence type="ECO:0000256" key="1">
    <source>
        <dbReference type="ARBA" id="ARBA00022884"/>
    </source>
</evidence>
<evidence type="ECO:0000313" key="4">
    <source>
        <dbReference type="EMBL" id="CEK89050.1"/>
    </source>
</evidence>
<reference evidence="4" key="1">
    <citation type="submission" date="2014-12" db="EMBL/GenBank/DDBJ databases">
        <title>Insight into the proteome of Arion vulgaris.</title>
        <authorList>
            <person name="Aradska J."/>
            <person name="Bulat T."/>
            <person name="Smidak R."/>
            <person name="Sarate P."/>
            <person name="Gangsoo J."/>
            <person name="Sialana F."/>
            <person name="Bilban M."/>
            <person name="Lubec G."/>
        </authorList>
    </citation>
    <scope>NUCLEOTIDE SEQUENCE</scope>
    <source>
        <tissue evidence="4">Skin</tissue>
    </source>
</reference>
<dbReference type="InterPro" id="IPR036390">
    <property type="entry name" value="WH_DNA-bd_sf"/>
</dbReference>
<dbReference type="Gene3D" id="1.10.10.10">
    <property type="entry name" value="Winged helix-like DNA-binding domain superfamily/Winged helix DNA-binding domain"/>
    <property type="match status" value="1"/>
</dbReference>
<dbReference type="InterPro" id="IPR036388">
    <property type="entry name" value="WH-like_DNA-bd_sf"/>
</dbReference>
<gene>
    <name evidence="4" type="primary">ORF168704</name>
</gene>
<dbReference type="AlphaFoldDB" id="A0A0B7BAF8"/>
<feature type="compositionally biased region" description="Polar residues" evidence="2">
    <location>
        <begin position="131"/>
        <end position="148"/>
    </location>
</feature>
<organism evidence="4">
    <name type="scientific">Arion vulgaris</name>
    <dbReference type="NCBI Taxonomy" id="1028688"/>
    <lineage>
        <taxon>Eukaryota</taxon>
        <taxon>Metazoa</taxon>
        <taxon>Spiralia</taxon>
        <taxon>Lophotrochozoa</taxon>
        <taxon>Mollusca</taxon>
        <taxon>Gastropoda</taxon>
        <taxon>Heterobranchia</taxon>
        <taxon>Euthyneura</taxon>
        <taxon>Panpulmonata</taxon>
        <taxon>Eupulmonata</taxon>
        <taxon>Stylommatophora</taxon>
        <taxon>Helicina</taxon>
        <taxon>Arionoidea</taxon>
        <taxon>Arionidae</taxon>
        <taxon>Arion</taxon>
    </lineage>
</organism>
<accession>A0A0B7BAF8</accession>
<feature type="domain" description="Z-binding" evidence="3">
    <location>
        <begin position="1"/>
        <end position="62"/>
    </location>
</feature>
<feature type="region of interest" description="Disordered" evidence="2">
    <location>
        <begin position="96"/>
        <end position="148"/>
    </location>
</feature>
<dbReference type="GO" id="GO:0003726">
    <property type="term" value="F:double-stranded RNA adenosine deaminase activity"/>
    <property type="evidence" value="ECO:0007669"/>
    <property type="project" value="InterPro"/>
</dbReference>
<dbReference type="EMBL" id="HACG01042185">
    <property type="protein sequence ID" value="CEK89050.1"/>
    <property type="molecule type" value="Transcribed_RNA"/>
</dbReference>
<keyword evidence="1" id="KW-0694">RNA-binding</keyword>
<dbReference type="InterPro" id="IPR042371">
    <property type="entry name" value="Z_dom"/>
</dbReference>
<dbReference type="SUPFAM" id="SSF46785">
    <property type="entry name" value="Winged helix' DNA-binding domain"/>
    <property type="match status" value="1"/>
</dbReference>